<name>A0A7X1AXM4_9BACT</name>
<dbReference type="InterPro" id="IPR010827">
    <property type="entry name" value="BamA/TamA_POTRA"/>
</dbReference>
<evidence type="ECO:0000256" key="6">
    <source>
        <dbReference type="ARBA" id="ARBA00023136"/>
    </source>
</evidence>
<protein>
    <recommendedName>
        <fullName evidence="8">Outer membrane protein assembly factor BamA</fullName>
    </recommendedName>
</protein>
<dbReference type="AlphaFoldDB" id="A0A7X1AXM4"/>
<gene>
    <name evidence="11" type="primary">bamA</name>
    <name evidence="11" type="ORF">H5P30_08910</name>
</gene>
<dbReference type="RefSeq" id="WP_185692600.1">
    <property type="nucleotide sequence ID" value="NZ_JACHVA010000080.1"/>
</dbReference>
<dbReference type="Gene3D" id="2.40.160.50">
    <property type="entry name" value="membrane protein fhac: a member of the omp85/tpsb transporter family"/>
    <property type="match status" value="1"/>
</dbReference>
<dbReference type="Pfam" id="PF01103">
    <property type="entry name" value="Omp85"/>
    <property type="match status" value="1"/>
</dbReference>
<feature type="domain" description="POTRA" evidence="10">
    <location>
        <begin position="363"/>
        <end position="436"/>
    </location>
</feature>
<evidence type="ECO:0000256" key="3">
    <source>
        <dbReference type="ARBA" id="ARBA00022692"/>
    </source>
</evidence>
<proteinExistence type="predicted"/>
<dbReference type="InterPro" id="IPR000184">
    <property type="entry name" value="Bac_surfAg_D15"/>
</dbReference>
<dbReference type="NCBIfam" id="TIGR03303">
    <property type="entry name" value="OM_YaeT"/>
    <property type="match status" value="1"/>
</dbReference>
<dbReference type="Pfam" id="PF07244">
    <property type="entry name" value="POTRA"/>
    <property type="match status" value="5"/>
</dbReference>
<feature type="domain" description="POTRA" evidence="10">
    <location>
        <begin position="282"/>
        <end position="360"/>
    </location>
</feature>
<evidence type="ECO:0000259" key="10">
    <source>
        <dbReference type="PROSITE" id="PS51779"/>
    </source>
</evidence>
<feature type="chain" id="PRO_5031448978" description="Outer membrane protein assembly factor BamA" evidence="9">
    <location>
        <begin position="27"/>
        <end position="776"/>
    </location>
</feature>
<evidence type="ECO:0000256" key="5">
    <source>
        <dbReference type="ARBA" id="ARBA00022737"/>
    </source>
</evidence>
<evidence type="ECO:0000313" key="12">
    <source>
        <dbReference type="Proteomes" id="UP000525652"/>
    </source>
</evidence>
<dbReference type="PROSITE" id="PS51779">
    <property type="entry name" value="POTRA"/>
    <property type="match status" value="3"/>
</dbReference>
<keyword evidence="3" id="KW-0812">Transmembrane</keyword>
<reference evidence="11 12" key="1">
    <citation type="submission" date="2020-07" db="EMBL/GenBank/DDBJ databases">
        <authorList>
            <person name="Feng X."/>
        </authorList>
    </citation>
    <scope>NUCLEOTIDE SEQUENCE [LARGE SCALE GENOMIC DNA]</scope>
    <source>
        <strain evidence="11 12">JCM14086</strain>
    </source>
</reference>
<evidence type="ECO:0000256" key="2">
    <source>
        <dbReference type="ARBA" id="ARBA00022452"/>
    </source>
</evidence>
<dbReference type="InterPro" id="IPR039910">
    <property type="entry name" value="D15-like"/>
</dbReference>
<dbReference type="EMBL" id="JACHVA010000080">
    <property type="protein sequence ID" value="MBC2601898.1"/>
    <property type="molecule type" value="Genomic_DNA"/>
</dbReference>
<evidence type="ECO:0000313" key="11">
    <source>
        <dbReference type="EMBL" id="MBC2601898.1"/>
    </source>
</evidence>
<dbReference type="GO" id="GO:0071709">
    <property type="term" value="P:membrane assembly"/>
    <property type="evidence" value="ECO:0007669"/>
    <property type="project" value="InterPro"/>
</dbReference>
<organism evidence="11 12">
    <name type="scientific">Puniceicoccus vermicola</name>
    <dbReference type="NCBI Taxonomy" id="388746"/>
    <lineage>
        <taxon>Bacteria</taxon>
        <taxon>Pseudomonadati</taxon>
        <taxon>Verrucomicrobiota</taxon>
        <taxon>Opitutia</taxon>
        <taxon>Puniceicoccales</taxon>
        <taxon>Puniceicoccaceae</taxon>
        <taxon>Puniceicoccus</taxon>
    </lineage>
</organism>
<keyword evidence="7" id="KW-0998">Cell outer membrane</keyword>
<feature type="signal peptide" evidence="9">
    <location>
        <begin position="1"/>
        <end position="26"/>
    </location>
</feature>
<dbReference type="InterPro" id="IPR023707">
    <property type="entry name" value="OM_assembly_BamA"/>
</dbReference>
<comment type="caution">
    <text evidence="11">The sequence shown here is derived from an EMBL/GenBank/DDBJ whole genome shotgun (WGS) entry which is preliminary data.</text>
</comment>
<keyword evidence="2" id="KW-1134">Transmembrane beta strand</keyword>
<keyword evidence="12" id="KW-1185">Reference proteome</keyword>
<dbReference type="PANTHER" id="PTHR12815:SF47">
    <property type="entry name" value="TRANSLOCATION AND ASSEMBLY MODULE SUBUNIT TAMA"/>
    <property type="match status" value="1"/>
</dbReference>
<dbReference type="GO" id="GO:0009279">
    <property type="term" value="C:cell outer membrane"/>
    <property type="evidence" value="ECO:0007669"/>
    <property type="project" value="UniProtKB-UniRule"/>
</dbReference>
<evidence type="ECO:0000256" key="9">
    <source>
        <dbReference type="SAM" id="SignalP"/>
    </source>
</evidence>
<dbReference type="Gene3D" id="3.10.20.310">
    <property type="entry name" value="membrane protein fhac"/>
    <property type="match status" value="5"/>
</dbReference>
<keyword evidence="6" id="KW-0472">Membrane</keyword>
<dbReference type="Proteomes" id="UP000525652">
    <property type="component" value="Unassembled WGS sequence"/>
</dbReference>
<evidence type="ECO:0000256" key="7">
    <source>
        <dbReference type="ARBA" id="ARBA00023237"/>
    </source>
</evidence>
<keyword evidence="5" id="KW-0677">Repeat</keyword>
<dbReference type="PIRSF" id="PIRSF006076">
    <property type="entry name" value="OM_assembly_OMP85"/>
    <property type="match status" value="1"/>
</dbReference>
<evidence type="ECO:0000256" key="1">
    <source>
        <dbReference type="ARBA" id="ARBA00004370"/>
    </source>
</evidence>
<evidence type="ECO:0000256" key="8">
    <source>
        <dbReference type="NCBIfam" id="TIGR03303"/>
    </source>
</evidence>
<keyword evidence="4 9" id="KW-0732">Signal</keyword>
<comment type="subcellular location">
    <subcellularLocation>
        <location evidence="1">Membrane</location>
    </subcellularLocation>
</comment>
<dbReference type="InterPro" id="IPR034746">
    <property type="entry name" value="POTRA"/>
</dbReference>
<sequence length="776" mass="87661">MRSFLTSILPALLFLSGFGFVSGLSAQEAPTPTTVREVRVRYDGFPSVSEALIRGNIQVQKGELFDQAAIDRSIRSLYRTGFFEFLAADIDEVGNDEVIVTFRVKPKYRISQVKFEGNDKLSNKRLKKEISISEGDFFDEYNAKSDEDAIYALYLKKGYSNVDVDYDYVSDDTTGLVDVTFLIQEGTKIHVGDVSFTGIGDLSASKLRGVMQLKKWNFWTSWLTGKGRFDPDLLVDDRQTLLAYIRDQGYLDVKIPETGIRISYPEENVVNVAFDVDLGKQYSVGTVAVAGNTLFSKEEILDETDLEPGDVFSPSKVAAATEDIRLFYGSDGYLETYVRAMRTPNLETGAIDLTYQISESQKFDVESINLQGNTKTKSIVIIRELALAPGETFDLRRMRNSQMRLENTRYFDSVNLRPESTNVPGKKDLSISVQEGRTGNLTFGAGFSSLESAVFFAEISQGNFDLFNWRSYFQGDGQKFRVRFQIGSKSNEVVIAFEEPWLFERQLALGFEIFRRQTDYNSSEYNELRTGFEVYLRKRLFELVEGRLSYSLENVDIFDVSEDASSQIKEEEGGKLISKVGGTLTRDTRDRLIITRKGNRVELNSQVAGGILGGDVDYWKNQIWASQFIPTFETLNQGFAMYGRIGTIIPYGDSDVPFFDRFFLGGPNTLRGFGYRDVGPVDDTGEPIGGNSFGYLSFEYMVQLADPLEVVLFYDWGYVNSEDWDFNSSAYNDDWGFGFRVFILGAPLRLDFGFPITSSPTNDDGMQFNFSFGTRF</sequence>
<feature type="domain" description="POTRA" evidence="10">
    <location>
        <begin position="108"/>
        <end position="186"/>
    </location>
</feature>
<evidence type="ECO:0000256" key="4">
    <source>
        <dbReference type="ARBA" id="ARBA00022729"/>
    </source>
</evidence>
<dbReference type="PANTHER" id="PTHR12815">
    <property type="entry name" value="SORTING AND ASSEMBLY MACHINERY SAMM50 PROTEIN FAMILY MEMBER"/>
    <property type="match status" value="1"/>
</dbReference>
<accession>A0A7X1AXM4</accession>